<reference evidence="2 3" key="1">
    <citation type="journal article" date="2023" name="BMC Biotechnol.">
        <title>Vitis rotundifolia cv Carlos genome sequencing.</title>
        <authorList>
            <person name="Huff M."/>
            <person name="Hulse-Kemp A."/>
            <person name="Scheffler B."/>
            <person name="Youngblood R."/>
            <person name="Simpson S."/>
            <person name="Babiker E."/>
            <person name="Staton M."/>
        </authorList>
    </citation>
    <scope>NUCLEOTIDE SEQUENCE [LARGE SCALE GENOMIC DNA]</scope>
    <source>
        <tissue evidence="2">Leaf</tissue>
    </source>
</reference>
<protein>
    <submittedName>
        <fullName evidence="2">Uncharacterized protein</fullName>
    </submittedName>
</protein>
<dbReference type="PANTHER" id="PTHR31676:SF71">
    <property type="entry name" value="EXPRESSED PROTEIN"/>
    <property type="match status" value="1"/>
</dbReference>
<feature type="chain" id="PRO_5041393468" evidence="1">
    <location>
        <begin position="24"/>
        <end position="180"/>
    </location>
</feature>
<keyword evidence="1" id="KW-0732">Signal</keyword>
<organism evidence="2 3">
    <name type="scientific">Vitis rotundifolia</name>
    <name type="common">Muscadine grape</name>
    <dbReference type="NCBI Taxonomy" id="103349"/>
    <lineage>
        <taxon>Eukaryota</taxon>
        <taxon>Viridiplantae</taxon>
        <taxon>Streptophyta</taxon>
        <taxon>Embryophyta</taxon>
        <taxon>Tracheophyta</taxon>
        <taxon>Spermatophyta</taxon>
        <taxon>Magnoliopsida</taxon>
        <taxon>eudicotyledons</taxon>
        <taxon>Gunneridae</taxon>
        <taxon>Pentapetalae</taxon>
        <taxon>rosids</taxon>
        <taxon>Vitales</taxon>
        <taxon>Vitaceae</taxon>
        <taxon>Viteae</taxon>
        <taxon>Vitis</taxon>
    </lineage>
</organism>
<dbReference type="AlphaFoldDB" id="A0AA38ZZ73"/>
<dbReference type="Gene3D" id="2.30.240.10">
    <property type="entry name" value="At5g01610-like"/>
    <property type="match status" value="1"/>
</dbReference>
<evidence type="ECO:0000256" key="1">
    <source>
        <dbReference type="SAM" id="SignalP"/>
    </source>
</evidence>
<dbReference type="Pfam" id="PF04398">
    <property type="entry name" value="DUF538"/>
    <property type="match status" value="1"/>
</dbReference>
<keyword evidence="3" id="KW-1185">Reference proteome</keyword>
<evidence type="ECO:0000313" key="2">
    <source>
        <dbReference type="EMBL" id="KAJ9697789.1"/>
    </source>
</evidence>
<accession>A0AA38ZZ73</accession>
<evidence type="ECO:0000313" key="3">
    <source>
        <dbReference type="Proteomes" id="UP001168098"/>
    </source>
</evidence>
<dbReference type="SUPFAM" id="SSF141562">
    <property type="entry name" value="At5g01610-like"/>
    <property type="match status" value="1"/>
</dbReference>
<feature type="signal peptide" evidence="1">
    <location>
        <begin position="1"/>
        <end position="23"/>
    </location>
</feature>
<name>A0AA38ZZ73_VITRO</name>
<dbReference type="InterPro" id="IPR036758">
    <property type="entry name" value="At5g01610-like"/>
</dbReference>
<sequence length="180" mass="19974">MIGHPKPHLGLALISIFLIAASATPLSIAPTPPKPSVYDILTQFGLPRGLLPDSVKSYSLSENGEFVVNLEGSCYIQFDYLVYYDASITGTLKYGSITNLKGIQVQRFFLWFDVDEIKVDLPPSNSIYFLVGFINKKLDVQQFQAIRSCGNGVSVSCRDHSKQVLQLPDEVDEIQKLMAE</sequence>
<dbReference type="EMBL" id="JARBHA010000006">
    <property type="protein sequence ID" value="KAJ9697789.1"/>
    <property type="molecule type" value="Genomic_DNA"/>
</dbReference>
<dbReference type="PANTHER" id="PTHR31676">
    <property type="entry name" value="T31J12.3 PROTEIN-RELATED"/>
    <property type="match status" value="1"/>
</dbReference>
<comment type="caution">
    <text evidence="2">The sequence shown here is derived from an EMBL/GenBank/DDBJ whole genome shotgun (WGS) entry which is preliminary data.</text>
</comment>
<dbReference type="Proteomes" id="UP001168098">
    <property type="component" value="Unassembled WGS sequence"/>
</dbReference>
<proteinExistence type="predicted"/>
<gene>
    <name evidence="2" type="ORF">PVL29_007082</name>
</gene>
<dbReference type="InterPro" id="IPR007493">
    <property type="entry name" value="DUF538"/>
</dbReference>